<evidence type="ECO:0000313" key="2">
    <source>
        <dbReference type="EMBL" id="GBR72507.1"/>
    </source>
</evidence>
<sequence>MDNKLEAKIANEVSRIDKLLNDSGLLFEVCAAREPDFIEISAAALTLHSFYNGLENIILLIVKNIDGAVEQDSQWHKFLFEQAFKANAKRTALFRADLKEALESYLYFRHFVRHSYGSELDWDRLRPLVEKIREVWDATKADLNNFRQNN</sequence>
<dbReference type="InterPro" id="IPR048769">
    <property type="entry name" value="HepT-like_dom"/>
</dbReference>
<gene>
    <name evidence="2" type="ORF">NO1_0024</name>
</gene>
<keyword evidence="3" id="KW-1185">Reference proteome</keyword>
<accession>A0A388T8J1</accession>
<comment type="caution">
    <text evidence="2">The sequence shown here is derived from an EMBL/GenBank/DDBJ whole genome shotgun (WGS) entry which is preliminary data.</text>
</comment>
<feature type="domain" description="HepT-like" evidence="1">
    <location>
        <begin position="42"/>
        <end position="149"/>
    </location>
</feature>
<evidence type="ECO:0000259" key="1">
    <source>
        <dbReference type="Pfam" id="PF20797"/>
    </source>
</evidence>
<dbReference type="Pfam" id="PF20797">
    <property type="entry name" value="HepT-like_2"/>
    <property type="match status" value="1"/>
</dbReference>
<evidence type="ECO:0000313" key="3">
    <source>
        <dbReference type="Proteomes" id="UP000269352"/>
    </source>
</evidence>
<dbReference type="EMBL" id="BGZN01000001">
    <property type="protein sequence ID" value="GBR72507.1"/>
    <property type="molecule type" value="Genomic_DNA"/>
</dbReference>
<dbReference type="AlphaFoldDB" id="A0A388T8J1"/>
<name>A0A388T8J1_TERA1</name>
<reference evidence="2 3" key="1">
    <citation type="journal article" date="2019" name="ISME J.">
        <title>Genome analyses of uncultured TG2/ZB3 bacteria in 'Margulisbacteria' specifically attached to ectosymbiotic spirochetes of protists in the termite gut.</title>
        <authorList>
            <person name="Utami Y.D."/>
            <person name="Kuwahara H."/>
            <person name="Igai K."/>
            <person name="Murakami T."/>
            <person name="Sugaya K."/>
            <person name="Morikawa T."/>
            <person name="Nagura Y."/>
            <person name="Yuki M."/>
            <person name="Deevong P."/>
            <person name="Inoue T."/>
            <person name="Kihara K."/>
            <person name="Lo N."/>
            <person name="Yamada A."/>
            <person name="Ohkuma M."/>
            <person name="Hongoh Y."/>
        </authorList>
    </citation>
    <scope>NUCLEOTIDE SEQUENCE [LARGE SCALE GENOMIC DNA]</scope>
    <source>
        <strain evidence="2">NkOx7-01</strain>
    </source>
</reference>
<dbReference type="Proteomes" id="UP000269352">
    <property type="component" value="Unassembled WGS sequence"/>
</dbReference>
<protein>
    <recommendedName>
        <fullName evidence="1">HepT-like domain-containing protein</fullName>
    </recommendedName>
</protein>
<proteinExistence type="predicted"/>
<organism evidence="2 3">
    <name type="scientific">Termititenax aidoneus</name>
    <dbReference type="NCBI Taxonomy" id="2218524"/>
    <lineage>
        <taxon>Bacteria</taxon>
        <taxon>Bacillati</taxon>
        <taxon>Candidatus Margulisiibacteriota</taxon>
        <taxon>Candidatus Termititenacia</taxon>
        <taxon>Candidatus Termititenacales</taxon>
        <taxon>Candidatus Termititenacaceae</taxon>
        <taxon>Candidatus Termititenax</taxon>
    </lineage>
</organism>